<accession>A0A1R0KYG2</accession>
<dbReference type="OrthoDB" id="4258344at2"/>
<proteinExistence type="predicted"/>
<gene>
    <name evidence="3" type="ORF">BS329_07575</name>
</gene>
<dbReference type="InterPro" id="IPR014914">
    <property type="entry name" value="RES_dom"/>
</dbReference>
<evidence type="ECO:0000313" key="3">
    <source>
        <dbReference type="EMBL" id="OLZ54387.1"/>
    </source>
</evidence>
<name>A0A1R0KYG2_9PSEU</name>
<evidence type="ECO:0000259" key="2">
    <source>
        <dbReference type="SMART" id="SM00953"/>
    </source>
</evidence>
<dbReference type="Proteomes" id="UP000187486">
    <property type="component" value="Unassembled WGS sequence"/>
</dbReference>
<reference evidence="3 4" key="1">
    <citation type="submission" date="2016-01" db="EMBL/GenBank/DDBJ databases">
        <title>Amycolatopsis coloradensis genome sequencing and assembly.</title>
        <authorList>
            <person name="Mayilraj S."/>
        </authorList>
    </citation>
    <scope>NUCLEOTIDE SEQUENCE [LARGE SCALE GENOMIC DNA]</scope>
    <source>
        <strain evidence="3 4">DSM 44225</strain>
    </source>
</reference>
<comment type="caution">
    <text evidence="3">The sequence shown here is derived from an EMBL/GenBank/DDBJ whole genome shotgun (WGS) entry which is preliminary data.</text>
</comment>
<dbReference type="AlphaFoldDB" id="A0A1R0KYG2"/>
<sequence length="220" mass="24700">MPDYDPPENYSGAPNRFLLPAGTMLWHIHPQSRKPTEFTPHHRRPRLGAGRFDGTDEEPFDAYNAGLEAATAVANVLLGGIPAPYTEFRTVRRVSVARQQVSVVATATELSLVSLCDAIDLSAVGQDLWLIHSDECHDPRVRRWGRWIRATADWAEGFIWPPRGGPERRSVVLFGDRCDSAVLEPDPLYEVNLDDEFGATWLNGVLVEYRARIMPPKVKK</sequence>
<keyword evidence="4" id="KW-1185">Reference proteome</keyword>
<protein>
    <recommendedName>
        <fullName evidence="2">RES domain-containing protein</fullName>
    </recommendedName>
</protein>
<feature type="domain" description="RES" evidence="2">
    <location>
        <begin position="45"/>
        <end position="186"/>
    </location>
</feature>
<dbReference type="SMART" id="SM00953">
    <property type="entry name" value="RES"/>
    <property type="match status" value="1"/>
</dbReference>
<organism evidence="3 4">
    <name type="scientific">Amycolatopsis coloradensis</name>
    <dbReference type="NCBI Taxonomy" id="76021"/>
    <lineage>
        <taxon>Bacteria</taxon>
        <taxon>Bacillati</taxon>
        <taxon>Actinomycetota</taxon>
        <taxon>Actinomycetes</taxon>
        <taxon>Pseudonocardiales</taxon>
        <taxon>Pseudonocardiaceae</taxon>
        <taxon>Amycolatopsis</taxon>
    </lineage>
</organism>
<feature type="region of interest" description="Disordered" evidence="1">
    <location>
        <begin position="32"/>
        <end position="55"/>
    </location>
</feature>
<dbReference type="RefSeq" id="WP_076157203.1">
    <property type="nucleotide sequence ID" value="NZ_JBEZVB010000002.1"/>
</dbReference>
<evidence type="ECO:0000313" key="4">
    <source>
        <dbReference type="Proteomes" id="UP000187486"/>
    </source>
</evidence>
<dbReference type="STRING" id="76021.BS329_07575"/>
<dbReference type="EMBL" id="MQUQ01000004">
    <property type="protein sequence ID" value="OLZ54387.1"/>
    <property type="molecule type" value="Genomic_DNA"/>
</dbReference>
<evidence type="ECO:0000256" key="1">
    <source>
        <dbReference type="SAM" id="MobiDB-lite"/>
    </source>
</evidence>